<keyword evidence="10" id="KW-1185">Reference proteome</keyword>
<gene>
    <name evidence="9" type="ORF">CC84DRAFT_1203964</name>
</gene>
<dbReference type="OrthoDB" id="10017208at2759"/>
<dbReference type="EMBL" id="KV441550">
    <property type="protein sequence ID" value="OAG08640.1"/>
    <property type="molecule type" value="Genomic_DNA"/>
</dbReference>
<dbReference type="RefSeq" id="XP_018039005.1">
    <property type="nucleotide sequence ID" value="XM_018181869.1"/>
</dbReference>
<comment type="subcellular location">
    <subcellularLocation>
        <location evidence="1">Membrane</location>
        <topology evidence="1">Multi-pass membrane protein</topology>
    </subcellularLocation>
</comment>
<feature type="transmembrane region" description="Helical" evidence="7">
    <location>
        <begin position="239"/>
        <end position="258"/>
    </location>
</feature>
<evidence type="ECO:0000256" key="7">
    <source>
        <dbReference type="SAM" id="Phobius"/>
    </source>
</evidence>
<keyword evidence="2 7" id="KW-0812">Transmembrane</keyword>
<evidence type="ECO:0000256" key="6">
    <source>
        <dbReference type="SAM" id="MobiDB-lite"/>
    </source>
</evidence>
<dbReference type="Proteomes" id="UP000077069">
    <property type="component" value="Unassembled WGS sequence"/>
</dbReference>
<evidence type="ECO:0000256" key="4">
    <source>
        <dbReference type="ARBA" id="ARBA00023136"/>
    </source>
</evidence>
<protein>
    <recommendedName>
        <fullName evidence="8">Rhodopsin domain-containing protein</fullName>
    </recommendedName>
</protein>
<feature type="transmembrane region" description="Helical" evidence="7">
    <location>
        <begin position="156"/>
        <end position="178"/>
    </location>
</feature>
<evidence type="ECO:0000313" key="9">
    <source>
        <dbReference type="EMBL" id="OAG08640.1"/>
    </source>
</evidence>
<name>A0A177CP30_9PLEO</name>
<feature type="transmembrane region" description="Helical" evidence="7">
    <location>
        <begin position="75"/>
        <end position="98"/>
    </location>
</feature>
<evidence type="ECO:0000256" key="2">
    <source>
        <dbReference type="ARBA" id="ARBA00022692"/>
    </source>
</evidence>
<comment type="similarity">
    <text evidence="5">Belongs to the SAT4 family.</text>
</comment>
<dbReference type="GO" id="GO:0016020">
    <property type="term" value="C:membrane"/>
    <property type="evidence" value="ECO:0007669"/>
    <property type="project" value="UniProtKB-SubCell"/>
</dbReference>
<dbReference type="InParanoid" id="A0A177CP30"/>
<organism evidence="9 10">
    <name type="scientific">Paraphaeosphaeria sporulosa</name>
    <dbReference type="NCBI Taxonomy" id="1460663"/>
    <lineage>
        <taxon>Eukaryota</taxon>
        <taxon>Fungi</taxon>
        <taxon>Dikarya</taxon>
        <taxon>Ascomycota</taxon>
        <taxon>Pezizomycotina</taxon>
        <taxon>Dothideomycetes</taxon>
        <taxon>Pleosporomycetidae</taxon>
        <taxon>Pleosporales</taxon>
        <taxon>Massarineae</taxon>
        <taxon>Didymosphaeriaceae</taxon>
        <taxon>Paraphaeosphaeria</taxon>
    </lineage>
</organism>
<evidence type="ECO:0000256" key="5">
    <source>
        <dbReference type="ARBA" id="ARBA00038359"/>
    </source>
</evidence>
<dbReference type="AlphaFoldDB" id="A0A177CP30"/>
<feature type="domain" description="Rhodopsin" evidence="8">
    <location>
        <begin position="61"/>
        <end position="304"/>
    </location>
</feature>
<evidence type="ECO:0000259" key="8">
    <source>
        <dbReference type="Pfam" id="PF20684"/>
    </source>
</evidence>
<proteinExistence type="inferred from homology"/>
<dbReference type="Pfam" id="PF20684">
    <property type="entry name" value="Fung_rhodopsin"/>
    <property type="match status" value="1"/>
</dbReference>
<feature type="transmembrane region" description="Helical" evidence="7">
    <location>
        <begin position="204"/>
        <end position="227"/>
    </location>
</feature>
<dbReference type="InterPro" id="IPR049326">
    <property type="entry name" value="Rhodopsin_dom_fungi"/>
</dbReference>
<dbReference type="InterPro" id="IPR052337">
    <property type="entry name" value="SAT4-like"/>
</dbReference>
<feature type="region of interest" description="Disordered" evidence="6">
    <location>
        <begin position="363"/>
        <end position="385"/>
    </location>
</feature>
<dbReference type="PANTHER" id="PTHR33048">
    <property type="entry name" value="PTH11-LIKE INTEGRAL MEMBRANE PROTEIN (AFU_ORTHOLOGUE AFUA_5G11245)"/>
    <property type="match status" value="1"/>
</dbReference>
<evidence type="ECO:0000256" key="3">
    <source>
        <dbReference type="ARBA" id="ARBA00022989"/>
    </source>
</evidence>
<evidence type="ECO:0000313" key="10">
    <source>
        <dbReference type="Proteomes" id="UP000077069"/>
    </source>
</evidence>
<feature type="transmembrane region" description="Helical" evidence="7">
    <location>
        <begin position="41"/>
        <end position="63"/>
    </location>
</feature>
<feature type="transmembrane region" description="Helical" evidence="7">
    <location>
        <begin position="123"/>
        <end position="144"/>
    </location>
</feature>
<accession>A0A177CP30</accession>
<sequence length="409" mass="45895">MSGTVSPTLGSVTPVAHHNPLMVPPPGGWIDPSRATMHYRAVILVAPITAFYILDLLVLLLRAWSRYIKKSSWRLSDYFIFIASIFGTGYIAICWLVAERAGIGYPIIQVAPHERLLIRKAFFAAWLLQSWANSFIRLSILDFLLQVFAPEEKFCLAINFFQAATSAYLIACTIAWLATCRPFRYNWELGPDVPRHCGNLQLKFFLSAIFNLVLDVGILILPMPMLWTLQINTRKKITISLIFGLGSFVCFATAWRTYHVVKFSKPHNQINFTMGVVEDALWSGLEITLGIINACLPAMQPAVQHLVRGPYQQLLEFSTSRFSKRSKSSTGYSSTSGHSRFTPWARISGSENGLKTGIEREVGYSVDSESNSSDRIPMENVGSTTQLATQVSVTYHDPLTNKYRRSNNP</sequence>
<evidence type="ECO:0000256" key="1">
    <source>
        <dbReference type="ARBA" id="ARBA00004141"/>
    </source>
</evidence>
<dbReference type="GeneID" id="28765355"/>
<reference evidence="9 10" key="1">
    <citation type="submission" date="2016-05" db="EMBL/GenBank/DDBJ databases">
        <title>Comparative analysis of secretome profiles of manganese(II)-oxidizing ascomycete fungi.</title>
        <authorList>
            <consortium name="DOE Joint Genome Institute"/>
            <person name="Zeiner C.A."/>
            <person name="Purvine S.O."/>
            <person name="Zink E.M."/>
            <person name="Wu S."/>
            <person name="Pasa-Tolic L."/>
            <person name="Chaput D.L."/>
            <person name="Haridas S."/>
            <person name="Grigoriev I.V."/>
            <person name="Santelli C.M."/>
            <person name="Hansel C.M."/>
        </authorList>
    </citation>
    <scope>NUCLEOTIDE SEQUENCE [LARGE SCALE GENOMIC DNA]</scope>
    <source>
        <strain evidence="9 10">AP3s5-JAC2a</strain>
    </source>
</reference>
<keyword evidence="3 7" id="KW-1133">Transmembrane helix</keyword>
<dbReference type="PANTHER" id="PTHR33048:SF47">
    <property type="entry name" value="INTEGRAL MEMBRANE PROTEIN-RELATED"/>
    <property type="match status" value="1"/>
</dbReference>
<keyword evidence="4 7" id="KW-0472">Membrane</keyword>